<comment type="caution">
    <text evidence="2">The sequence shown here is derived from an EMBL/GenBank/DDBJ whole genome shotgun (WGS) entry which is preliminary data.</text>
</comment>
<dbReference type="AlphaFoldDB" id="A0AAV3X5Y5"/>
<name>A0AAV3X5Y5_9CYAN</name>
<evidence type="ECO:0000313" key="2">
    <source>
        <dbReference type="EMBL" id="GET37533.1"/>
    </source>
</evidence>
<organism evidence="2 3">
    <name type="scientific">Microseira wollei NIES-4236</name>
    <dbReference type="NCBI Taxonomy" id="2530354"/>
    <lineage>
        <taxon>Bacteria</taxon>
        <taxon>Bacillati</taxon>
        <taxon>Cyanobacteriota</taxon>
        <taxon>Cyanophyceae</taxon>
        <taxon>Oscillatoriophycideae</taxon>
        <taxon>Aerosakkonematales</taxon>
        <taxon>Aerosakkonemataceae</taxon>
        <taxon>Microseira</taxon>
    </lineage>
</organism>
<evidence type="ECO:0000313" key="3">
    <source>
        <dbReference type="Proteomes" id="UP001050975"/>
    </source>
</evidence>
<dbReference type="EMBL" id="BLAY01000030">
    <property type="protein sequence ID" value="GET37533.1"/>
    <property type="molecule type" value="Genomic_DNA"/>
</dbReference>
<proteinExistence type="predicted"/>
<reference evidence="2" key="1">
    <citation type="submission" date="2019-10" db="EMBL/GenBank/DDBJ databases">
        <title>Draft genome sequece of Microseira wollei NIES-4236.</title>
        <authorList>
            <person name="Yamaguchi H."/>
            <person name="Suzuki S."/>
            <person name="Kawachi M."/>
        </authorList>
    </citation>
    <scope>NUCLEOTIDE SEQUENCE</scope>
    <source>
        <strain evidence="2">NIES-4236</strain>
    </source>
</reference>
<dbReference type="Proteomes" id="UP001050975">
    <property type="component" value="Unassembled WGS sequence"/>
</dbReference>
<dbReference type="InterPro" id="IPR002716">
    <property type="entry name" value="PIN_dom"/>
</dbReference>
<dbReference type="SUPFAM" id="SSF88723">
    <property type="entry name" value="PIN domain-like"/>
    <property type="match status" value="1"/>
</dbReference>
<dbReference type="Gene3D" id="3.40.50.1010">
    <property type="entry name" value="5'-nuclease"/>
    <property type="match status" value="1"/>
</dbReference>
<dbReference type="RefSeq" id="WP_226579176.1">
    <property type="nucleotide sequence ID" value="NZ_BLAY01000030.1"/>
</dbReference>
<dbReference type="Pfam" id="PF01850">
    <property type="entry name" value="PIN"/>
    <property type="match status" value="1"/>
</dbReference>
<keyword evidence="3" id="KW-1185">Reference proteome</keyword>
<sequence length="150" mass="16392">MGILDAIQGNLVYLDVNIWIYALEGYPAYIQDLTQLFQSIDQGNLTAVTSELSLAEALVKPIQNQDLAQQTTYKQFIRTSQNLSVIPVNRDVLIEAARLRATVNIKLPDAIHAATALLTQCTTFLTNDQSFSQVPGLSVVLLSQISSPSA</sequence>
<accession>A0AAV3X5Y5</accession>
<feature type="domain" description="PIN" evidence="1">
    <location>
        <begin position="12"/>
        <end position="136"/>
    </location>
</feature>
<protein>
    <submittedName>
        <fullName evidence="2">PilT protein domain protein</fullName>
    </submittedName>
</protein>
<dbReference type="InterPro" id="IPR029060">
    <property type="entry name" value="PIN-like_dom_sf"/>
</dbReference>
<gene>
    <name evidence="2" type="ORF">MiSe_22860</name>
</gene>
<evidence type="ECO:0000259" key="1">
    <source>
        <dbReference type="Pfam" id="PF01850"/>
    </source>
</evidence>